<dbReference type="AlphaFoldDB" id="A0A2T5K747"/>
<protein>
    <submittedName>
        <fullName evidence="1">Uncharacterized protein</fullName>
    </submittedName>
</protein>
<keyword evidence="2" id="KW-1185">Reference proteome</keyword>
<dbReference type="OrthoDB" id="7564032at2"/>
<sequence length="230" mass="25179">MLKLDATRFISDMKALPSTVRKATAYALTDTARDVHAASKARMSEAFDRPTRYTLNSLMTRFARANDATPTATVEQKPSSGNRHYLAIQEQGGQRPQTGVERLLSSLLRGSSRGGVVPSRHARLDGSGNWARGERSATLEALKRNRGASTGSQGRLDVFAVTGKTTKLSKGIWRRNPDRSVEKVASLLDRTPRYRALLGLYAAAERTFAARFPDRFARVLDRLRSGGGGS</sequence>
<proteinExistence type="predicted"/>
<dbReference type="EMBL" id="QAOT01000009">
    <property type="protein sequence ID" value="PTR18209.1"/>
    <property type="molecule type" value="Genomic_DNA"/>
</dbReference>
<organism evidence="1 2">
    <name type="scientific">Cereibacter azotoformans</name>
    <dbReference type="NCBI Taxonomy" id="43057"/>
    <lineage>
        <taxon>Bacteria</taxon>
        <taxon>Pseudomonadati</taxon>
        <taxon>Pseudomonadota</taxon>
        <taxon>Alphaproteobacteria</taxon>
        <taxon>Rhodobacterales</taxon>
        <taxon>Paracoccaceae</taxon>
        <taxon>Cereibacter</taxon>
    </lineage>
</organism>
<name>A0A2T5K747_9RHOB</name>
<evidence type="ECO:0000313" key="1">
    <source>
        <dbReference type="EMBL" id="PTR18209.1"/>
    </source>
</evidence>
<evidence type="ECO:0000313" key="2">
    <source>
        <dbReference type="Proteomes" id="UP000244060"/>
    </source>
</evidence>
<dbReference type="Proteomes" id="UP000244060">
    <property type="component" value="Unassembled WGS sequence"/>
</dbReference>
<dbReference type="RefSeq" id="WP_108221112.1">
    <property type="nucleotide sequence ID" value="NZ_QAOT01000009.1"/>
</dbReference>
<reference evidence="1 2" key="1">
    <citation type="submission" date="2018-04" db="EMBL/GenBank/DDBJ databases">
        <title>Genomic Encyclopedia of Type Strains, Phase III (KMG-III): the genomes of soil and plant-associated and newly described type strains.</title>
        <authorList>
            <person name="Whitman W."/>
        </authorList>
    </citation>
    <scope>NUCLEOTIDE SEQUENCE [LARGE SCALE GENOMIC DNA]</scope>
    <source>
        <strain evidence="1 2">KA25</strain>
    </source>
</reference>
<comment type="caution">
    <text evidence="1">The sequence shown here is derived from an EMBL/GenBank/DDBJ whole genome shotgun (WGS) entry which is preliminary data.</text>
</comment>
<gene>
    <name evidence="1" type="ORF">C8J28_109169</name>
</gene>
<accession>A0A2T5K747</accession>